<dbReference type="PANTHER" id="PTHR30544">
    <property type="entry name" value="23S RRNA METHYLTRANSFERASE"/>
    <property type="match status" value="1"/>
</dbReference>
<evidence type="ECO:0000256" key="7">
    <source>
        <dbReference type="ARBA" id="ARBA00022679"/>
    </source>
</evidence>
<evidence type="ECO:0000256" key="9">
    <source>
        <dbReference type="ARBA" id="ARBA00022694"/>
    </source>
</evidence>
<feature type="binding site" evidence="14">
    <location>
        <begin position="218"/>
        <end position="220"/>
    </location>
    <ligand>
        <name>S-adenosyl-L-methionine</name>
        <dbReference type="ChEBI" id="CHEBI:59789"/>
    </ligand>
</feature>
<dbReference type="GO" id="GO:0046872">
    <property type="term" value="F:metal ion binding"/>
    <property type="evidence" value="ECO:0007669"/>
    <property type="project" value="UniProtKB-KW"/>
</dbReference>
<evidence type="ECO:0000256" key="14">
    <source>
        <dbReference type="HAMAP-Rule" id="MF_01849"/>
    </source>
</evidence>
<dbReference type="Proteomes" id="UP000603434">
    <property type="component" value="Unassembled WGS sequence"/>
</dbReference>
<keyword evidence="9 14" id="KW-0819">tRNA processing</keyword>
<dbReference type="SFLD" id="SFLDS00029">
    <property type="entry name" value="Radical_SAM"/>
    <property type="match status" value="1"/>
</dbReference>
<dbReference type="GO" id="GO:0002935">
    <property type="term" value="F:tRNA (adenine(37)-C2)-methyltransferase activity"/>
    <property type="evidence" value="ECO:0007669"/>
    <property type="project" value="UniProtKB-UniRule"/>
</dbReference>
<evidence type="ECO:0000313" key="17">
    <source>
        <dbReference type="Proteomes" id="UP000603434"/>
    </source>
</evidence>
<evidence type="ECO:0000256" key="13">
    <source>
        <dbReference type="ARBA" id="ARBA00023157"/>
    </source>
</evidence>
<keyword evidence="13 14" id="KW-1015">Disulfide bond</keyword>
<evidence type="ECO:0000256" key="4">
    <source>
        <dbReference type="ARBA" id="ARBA00022490"/>
    </source>
</evidence>
<keyword evidence="10 14" id="KW-0479">Metal-binding</keyword>
<dbReference type="Gene3D" id="3.20.20.70">
    <property type="entry name" value="Aldolase class I"/>
    <property type="match status" value="1"/>
</dbReference>
<dbReference type="GO" id="GO:0051539">
    <property type="term" value="F:4 iron, 4 sulfur cluster binding"/>
    <property type="evidence" value="ECO:0007669"/>
    <property type="project" value="UniProtKB-UniRule"/>
</dbReference>
<sequence>MKPNKSDIKELSKVQLVAWLKDQGLEPYRTAQILKWIYLRQADTFEEMTDLGKELRMLLSRRFTINRLAKVNIETSQDGSSKYLFKLEDGKHVESVLIPEKDYYTLCISSQVGCAQGCRFCLTARGGFVRNLSRGEIIAQVRDIAKHLEQAKRLSNIVLMGMGEPLANYHNVIAAVQSLTDSDTGLGFSSRRVTISTAGLVPKLAALGRESTANLAISLNATDNSTRDLLMPINRKYPIERLLEACARYPLMPRRRITFEYVLIKGINDSEQDARRLAGLLRPIRAKINLIPFNAYEGCEFERPEEAAIDSFKEILTRNHYTVIIRHSKGQDISAACGQLSANLKLDT</sequence>
<feature type="binding site" evidence="14">
    <location>
        <position position="196"/>
    </location>
    <ligand>
        <name>S-adenosyl-L-methionine</name>
        <dbReference type="ChEBI" id="CHEBI:59789"/>
    </ligand>
</feature>
<dbReference type="HAMAP" id="MF_01849">
    <property type="entry name" value="RNA_methyltr_RlmN"/>
    <property type="match status" value="1"/>
</dbReference>
<feature type="active site" description="S-methylcysteine intermediate" evidence="14">
    <location>
        <position position="337"/>
    </location>
</feature>
<comment type="miscellaneous">
    <text evidence="14">Reaction proceeds by a ping-pong mechanism involving intermediate methylation of a conserved cysteine residue.</text>
</comment>
<dbReference type="NCBIfam" id="TIGR00048">
    <property type="entry name" value="rRNA_mod_RlmN"/>
    <property type="match status" value="1"/>
</dbReference>
<dbReference type="PIRSF" id="PIRSF006004">
    <property type="entry name" value="CHP00048"/>
    <property type="match status" value="1"/>
</dbReference>
<dbReference type="InterPro" id="IPR007197">
    <property type="entry name" value="rSAM"/>
</dbReference>
<dbReference type="Pfam" id="PF21016">
    <property type="entry name" value="RlmN_N"/>
    <property type="match status" value="1"/>
</dbReference>
<name>A0A8J6NKG7_9BACT</name>
<dbReference type="SFLD" id="SFLDF00275">
    <property type="entry name" value="adenosine_C2_methyltransferase"/>
    <property type="match status" value="1"/>
</dbReference>
<dbReference type="AlphaFoldDB" id="A0A8J6NKG7"/>
<comment type="function">
    <text evidence="14">Specifically methylates position 2 of adenine 2503 in 23S rRNA and position 2 of adenine 37 in tRNAs.</text>
</comment>
<evidence type="ECO:0000313" key="16">
    <source>
        <dbReference type="EMBL" id="MBC8360255.1"/>
    </source>
</evidence>
<evidence type="ECO:0000256" key="12">
    <source>
        <dbReference type="ARBA" id="ARBA00023014"/>
    </source>
</evidence>
<feature type="binding site" evidence="14">
    <location>
        <position position="294"/>
    </location>
    <ligand>
        <name>S-adenosyl-L-methionine</name>
        <dbReference type="ChEBI" id="CHEBI:59789"/>
    </ligand>
</feature>
<organism evidence="16 17">
    <name type="scientific">Candidatus Desulfatibia profunda</name>
    <dbReference type="NCBI Taxonomy" id="2841695"/>
    <lineage>
        <taxon>Bacteria</taxon>
        <taxon>Pseudomonadati</taxon>
        <taxon>Thermodesulfobacteriota</taxon>
        <taxon>Desulfobacteria</taxon>
        <taxon>Desulfobacterales</taxon>
        <taxon>Desulfobacterales incertae sedis</taxon>
        <taxon>Candidatus Desulfatibia</taxon>
    </lineage>
</organism>
<keyword evidence="8 14" id="KW-0949">S-adenosyl-L-methionine</keyword>
<comment type="subcellular location">
    <subcellularLocation>
        <location evidence="1 14">Cytoplasm</location>
    </subcellularLocation>
</comment>
<dbReference type="EMBL" id="JACNJH010000077">
    <property type="protein sequence ID" value="MBC8360255.1"/>
    <property type="molecule type" value="Genomic_DNA"/>
</dbReference>
<evidence type="ECO:0000256" key="11">
    <source>
        <dbReference type="ARBA" id="ARBA00023004"/>
    </source>
</evidence>
<dbReference type="SFLD" id="SFLDG01062">
    <property type="entry name" value="methyltransferase_(Class_A)"/>
    <property type="match status" value="1"/>
</dbReference>
<comment type="catalytic activity">
    <reaction evidence="14">
        <text>adenosine(2503) in 23S rRNA + 2 reduced [2Fe-2S]-[ferredoxin] + 2 S-adenosyl-L-methionine = 2-methyladenosine(2503) in 23S rRNA + 5'-deoxyadenosine + L-methionine + 2 oxidized [2Fe-2S]-[ferredoxin] + S-adenosyl-L-homocysteine</text>
        <dbReference type="Rhea" id="RHEA:42916"/>
        <dbReference type="Rhea" id="RHEA-COMP:10000"/>
        <dbReference type="Rhea" id="RHEA-COMP:10001"/>
        <dbReference type="Rhea" id="RHEA-COMP:10152"/>
        <dbReference type="Rhea" id="RHEA-COMP:10282"/>
        <dbReference type="ChEBI" id="CHEBI:17319"/>
        <dbReference type="ChEBI" id="CHEBI:33737"/>
        <dbReference type="ChEBI" id="CHEBI:33738"/>
        <dbReference type="ChEBI" id="CHEBI:57844"/>
        <dbReference type="ChEBI" id="CHEBI:57856"/>
        <dbReference type="ChEBI" id="CHEBI:59789"/>
        <dbReference type="ChEBI" id="CHEBI:74411"/>
        <dbReference type="ChEBI" id="CHEBI:74497"/>
        <dbReference type="EC" id="2.1.1.192"/>
    </reaction>
</comment>
<dbReference type="InterPro" id="IPR040072">
    <property type="entry name" value="Methyltransferase_A"/>
</dbReference>
<proteinExistence type="inferred from homology"/>
<dbReference type="PROSITE" id="PS51918">
    <property type="entry name" value="RADICAL_SAM"/>
    <property type="match status" value="1"/>
</dbReference>
<evidence type="ECO:0000256" key="1">
    <source>
        <dbReference type="ARBA" id="ARBA00004496"/>
    </source>
</evidence>
<evidence type="ECO:0000256" key="10">
    <source>
        <dbReference type="ARBA" id="ARBA00022723"/>
    </source>
</evidence>
<dbReference type="GO" id="GO:0070475">
    <property type="term" value="P:rRNA base methylation"/>
    <property type="evidence" value="ECO:0007669"/>
    <property type="project" value="UniProtKB-UniRule"/>
</dbReference>
<dbReference type="InterPro" id="IPR013785">
    <property type="entry name" value="Aldolase_TIM"/>
</dbReference>
<keyword evidence="4 14" id="KW-0963">Cytoplasm</keyword>
<feature type="active site" description="Proton acceptor" evidence="14">
    <location>
        <position position="94"/>
    </location>
</feature>
<dbReference type="Gene3D" id="1.10.150.530">
    <property type="match status" value="1"/>
</dbReference>
<keyword evidence="7 14" id="KW-0808">Transferase</keyword>
<evidence type="ECO:0000256" key="8">
    <source>
        <dbReference type="ARBA" id="ARBA00022691"/>
    </source>
</evidence>
<dbReference type="InterPro" id="IPR048641">
    <property type="entry name" value="RlmN_N"/>
</dbReference>
<dbReference type="CDD" id="cd01335">
    <property type="entry name" value="Radical_SAM"/>
    <property type="match status" value="1"/>
</dbReference>
<evidence type="ECO:0000256" key="6">
    <source>
        <dbReference type="ARBA" id="ARBA00022603"/>
    </source>
</evidence>
<dbReference type="GO" id="GO:0000049">
    <property type="term" value="F:tRNA binding"/>
    <property type="evidence" value="ECO:0007669"/>
    <property type="project" value="UniProtKB-UniRule"/>
</dbReference>
<dbReference type="Pfam" id="PF04055">
    <property type="entry name" value="Radical_SAM"/>
    <property type="match status" value="1"/>
</dbReference>
<dbReference type="FunFam" id="3.20.20.70:FF:000014">
    <property type="entry name" value="Probable dual-specificity RNA methyltransferase RlmN"/>
    <property type="match status" value="1"/>
</dbReference>
<dbReference type="GO" id="GO:0030488">
    <property type="term" value="P:tRNA methylation"/>
    <property type="evidence" value="ECO:0007669"/>
    <property type="project" value="UniProtKB-UniRule"/>
</dbReference>
<dbReference type="InterPro" id="IPR058240">
    <property type="entry name" value="rSAM_sf"/>
</dbReference>
<comment type="caution">
    <text evidence="14">Lacks conserved residue(s) required for the propagation of feature annotation.</text>
</comment>
<dbReference type="GO" id="GO:0070040">
    <property type="term" value="F:rRNA (adenine(2503)-C2-)-methyltransferase activity"/>
    <property type="evidence" value="ECO:0007669"/>
    <property type="project" value="UniProtKB-UniRule"/>
</dbReference>
<comment type="cofactor">
    <cofactor evidence="14">
        <name>[4Fe-4S] cluster</name>
        <dbReference type="ChEBI" id="CHEBI:49883"/>
    </cofactor>
    <text evidence="14">Binds 1 [4Fe-4S] cluster. The cluster is coordinated with 3 cysteines and an exchangeable S-adenosyl-L-methionine.</text>
</comment>
<feature type="binding site" evidence="14">
    <location>
        <begin position="163"/>
        <end position="164"/>
    </location>
    <ligand>
        <name>S-adenosyl-L-methionine</name>
        <dbReference type="ChEBI" id="CHEBI:59789"/>
    </ligand>
</feature>
<dbReference type="SMART" id="SM00729">
    <property type="entry name" value="Elp3"/>
    <property type="match status" value="1"/>
</dbReference>
<reference evidence="16 17" key="1">
    <citation type="submission" date="2020-08" db="EMBL/GenBank/DDBJ databases">
        <title>Bridging the membrane lipid divide: bacteria of the FCB group superphylum have the potential to synthesize archaeal ether lipids.</title>
        <authorList>
            <person name="Villanueva L."/>
            <person name="Von Meijenfeldt F.A.B."/>
            <person name="Westbye A.B."/>
            <person name="Yadav S."/>
            <person name="Hopmans E.C."/>
            <person name="Dutilh B.E."/>
            <person name="Sinninghe Damste J.S."/>
        </authorList>
    </citation>
    <scope>NUCLEOTIDE SEQUENCE [LARGE SCALE GENOMIC DNA]</scope>
    <source>
        <strain evidence="16">NIOZ-UU30</strain>
    </source>
</reference>
<keyword evidence="5 14" id="KW-0698">rRNA processing</keyword>
<evidence type="ECO:0000259" key="15">
    <source>
        <dbReference type="PROSITE" id="PS51918"/>
    </source>
</evidence>
<feature type="binding site" evidence="14">
    <location>
        <position position="118"/>
    </location>
    <ligand>
        <name>[4Fe-4S] cluster</name>
        <dbReference type="ChEBI" id="CHEBI:49883"/>
        <note>4Fe-4S-S-AdoMet</note>
    </ligand>
</feature>
<feature type="binding site" evidence="14">
    <location>
        <position position="114"/>
    </location>
    <ligand>
        <name>[4Fe-4S] cluster</name>
        <dbReference type="ChEBI" id="CHEBI:49883"/>
        <note>4Fe-4S-S-AdoMet</note>
    </ligand>
</feature>
<keyword evidence="12 14" id="KW-0411">Iron-sulfur</keyword>
<evidence type="ECO:0000256" key="5">
    <source>
        <dbReference type="ARBA" id="ARBA00022552"/>
    </source>
</evidence>
<feature type="binding site" evidence="14">
    <location>
        <position position="121"/>
    </location>
    <ligand>
        <name>[4Fe-4S] cluster</name>
        <dbReference type="ChEBI" id="CHEBI:49883"/>
        <note>4Fe-4S-S-AdoMet</note>
    </ligand>
</feature>
<dbReference type="GO" id="GO:0005737">
    <property type="term" value="C:cytoplasm"/>
    <property type="evidence" value="ECO:0007669"/>
    <property type="project" value="UniProtKB-SubCell"/>
</dbReference>
<keyword evidence="3 14" id="KW-0004">4Fe-4S</keyword>
<gene>
    <name evidence="14 16" type="primary">rlmN</name>
    <name evidence="16" type="ORF">H8E23_02495</name>
</gene>
<comment type="caution">
    <text evidence="16">The sequence shown here is derived from an EMBL/GenBank/DDBJ whole genome shotgun (WGS) entry which is preliminary data.</text>
</comment>
<accession>A0A8J6NKG7</accession>
<evidence type="ECO:0000256" key="3">
    <source>
        <dbReference type="ARBA" id="ARBA00022485"/>
    </source>
</evidence>
<comment type="catalytic activity">
    <reaction evidence="14">
        <text>adenosine(37) in tRNA + 2 reduced [2Fe-2S]-[ferredoxin] + 2 S-adenosyl-L-methionine = 2-methyladenosine(37) in tRNA + 5'-deoxyadenosine + L-methionine + 2 oxidized [2Fe-2S]-[ferredoxin] + S-adenosyl-L-homocysteine</text>
        <dbReference type="Rhea" id="RHEA:43332"/>
        <dbReference type="Rhea" id="RHEA-COMP:10000"/>
        <dbReference type="Rhea" id="RHEA-COMP:10001"/>
        <dbReference type="Rhea" id="RHEA-COMP:10162"/>
        <dbReference type="Rhea" id="RHEA-COMP:10485"/>
        <dbReference type="ChEBI" id="CHEBI:17319"/>
        <dbReference type="ChEBI" id="CHEBI:33737"/>
        <dbReference type="ChEBI" id="CHEBI:33738"/>
        <dbReference type="ChEBI" id="CHEBI:57844"/>
        <dbReference type="ChEBI" id="CHEBI:57856"/>
        <dbReference type="ChEBI" id="CHEBI:59789"/>
        <dbReference type="ChEBI" id="CHEBI:74411"/>
        <dbReference type="ChEBI" id="CHEBI:74497"/>
        <dbReference type="EC" id="2.1.1.192"/>
    </reaction>
</comment>
<keyword evidence="11 14" id="KW-0408">Iron</keyword>
<dbReference type="InterPro" id="IPR027492">
    <property type="entry name" value="RNA_MTrfase_RlmN"/>
</dbReference>
<dbReference type="GO" id="GO:0019843">
    <property type="term" value="F:rRNA binding"/>
    <property type="evidence" value="ECO:0007669"/>
    <property type="project" value="UniProtKB-UniRule"/>
</dbReference>
<protein>
    <recommendedName>
        <fullName evidence="14">Probable dual-specificity RNA methyltransferase RlmN</fullName>
        <ecNumber evidence="14">2.1.1.192</ecNumber>
    </recommendedName>
    <alternativeName>
        <fullName evidence="14">23S rRNA (adenine(2503)-C(2))-methyltransferase</fullName>
    </alternativeName>
    <alternativeName>
        <fullName evidence="14">23S rRNA m2A2503 methyltransferase</fullName>
    </alternativeName>
    <alternativeName>
        <fullName evidence="14">Ribosomal RNA large subunit methyltransferase N</fullName>
    </alternativeName>
    <alternativeName>
        <fullName evidence="14">tRNA (adenine(37)-C(2))-methyltransferase</fullName>
    </alternativeName>
    <alternativeName>
        <fullName evidence="14">tRNA m2A37 methyltransferase</fullName>
    </alternativeName>
</protein>
<feature type="domain" description="Radical SAM core" evidence="15">
    <location>
        <begin position="100"/>
        <end position="332"/>
    </location>
</feature>
<dbReference type="PANTHER" id="PTHR30544:SF5">
    <property type="entry name" value="RADICAL SAM CORE DOMAIN-CONTAINING PROTEIN"/>
    <property type="match status" value="1"/>
</dbReference>
<comment type="similarity">
    <text evidence="2 14">Belongs to the radical SAM superfamily. RlmN family.</text>
</comment>
<dbReference type="InterPro" id="IPR006638">
    <property type="entry name" value="Elp3/MiaA/NifB-like_rSAM"/>
</dbReference>
<dbReference type="EC" id="2.1.1.192" evidence="14"/>
<dbReference type="SUPFAM" id="SSF102114">
    <property type="entry name" value="Radical SAM enzymes"/>
    <property type="match status" value="1"/>
</dbReference>
<evidence type="ECO:0000256" key="2">
    <source>
        <dbReference type="ARBA" id="ARBA00007544"/>
    </source>
</evidence>
<keyword evidence="6 14" id="KW-0489">Methyltransferase</keyword>
<dbReference type="InterPro" id="IPR004383">
    <property type="entry name" value="rRNA_lsu_MTrfase_RlmN/Cfr"/>
</dbReference>